<dbReference type="CDD" id="cd06588">
    <property type="entry name" value="PhnB_like"/>
    <property type="match status" value="1"/>
</dbReference>
<dbReference type="PANTHER" id="PTHR33990:SF1">
    <property type="entry name" value="PROTEIN YJDN"/>
    <property type="match status" value="1"/>
</dbReference>
<organism evidence="2 3">
    <name type="scientific">Proteiniclasticum sediminis</name>
    <dbReference type="NCBI Taxonomy" id="2804028"/>
    <lineage>
        <taxon>Bacteria</taxon>
        <taxon>Bacillati</taxon>
        <taxon>Bacillota</taxon>
        <taxon>Clostridia</taxon>
        <taxon>Eubacteriales</taxon>
        <taxon>Clostridiaceae</taxon>
        <taxon>Proteiniclasticum</taxon>
    </lineage>
</organism>
<dbReference type="InterPro" id="IPR028973">
    <property type="entry name" value="PhnB-like"/>
</dbReference>
<dbReference type="GO" id="GO:0051213">
    <property type="term" value="F:dioxygenase activity"/>
    <property type="evidence" value="ECO:0007669"/>
    <property type="project" value="UniProtKB-KW"/>
</dbReference>
<keyword evidence="2" id="KW-0223">Dioxygenase</keyword>
<evidence type="ECO:0000259" key="1">
    <source>
        <dbReference type="Pfam" id="PF06983"/>
    </source>
</evidence>
<dbReference type="Proteomes" id="UP000675379">
    <property type="component" value="Unassembled WGS sequence"/>
</dbReference>
<dbReference type="Pfam" id="PF06983">
    <property type="entry name" value="3-dmu-9_3-mt"/>
    <property type="match status" value="1"/>
</dbReference>
<dbReference type="Gene3D" id="3.10.180.10">
    <property type="entry name" value="2,3-Dihydroxybiphenyl 1,2-Dioxygenase, domain 1"/>
    <property type="match status" value="1"/>
</dbReference>
<evidence type="ECO:0000313" key="3">
    <source>
        <dbReference type="Proteomes" id="UP000675379"/>
    </source>
</evidence>
<dbReference type="EMBL" id="JAGSCS010000002">
    <property type="protein sequence ID" value="MBR0575227.1"/>
    <property type="molecule type" value="Genomic_DNA"/>
</dbReference>
<dbReference type="InterPro" id="IPR029068">
    <property type="entry name" value="Glyas_Bleomycin-R_OHBP_Dase"/>
</dbReference>
<sequence length="140" mass="16318">MSVQIFVNFDGNCREAVEFYASVFDHEPPKYMTFSDNPDQSQPLPEEAKDRIMYTDLRIEGDLVMFSDTWPGMEFIVGNNMSLTVVTPDMDKTRSYFEKMSTRGKIDMDLQETFWSPLYGSIKDDFGVYWQFSTQPPKTE</sequence>
<dbReference type="SUPFAM" id="SSF54593">
    <property type="entry name" value="Glyoxalase/Bleomycin resistance protein/Dihydroxybiphenyl dioxygenase"/>
    <property type="match status" value="1"/>
</dbReference>
<proteinExistence type="predicted"/>
<keyword evidence="2" id="KW-0560">Oxidoreductase</keyword>
<reference evidence="2" key="1">
    <citation type="submission" date="2021-04" db="EMBL/GenBank/DDBJ databases">
        <title>Proteiniclasticum sedimins sp. nov., an obligate anaerobic bacterium isolated from anaerobic sludge.</title>
        <authorList>
            <person name="Liu J."/>
        </authorList>
    </citation>
    <scope>NUCLEOTIDE SEQUENCE</scope>
    <source>
        <strain evidence="2">BAD-10</strain>
    </source>
</reference>
<dbReference type="RefSeq" id="WP_211799741.1">
    <property type="nucleotide sequence ID" value="NZ_JAGSCS010000002.1"/>
</dbReference>
<comment type="caution">
    <text evidence="2">The sequence shown here is derived from an EMBL/GenBank/DDBJ whole genome shotgun (WGS) entry which is preliminary data.</text>
</comment>
<dbReference type="AlphaFoldDB" id="A0A941CMA5"/>
<gene>
    <name evidence="2" type="ORF">KCG48_02625</name>
</gene>
<feature type="domain" description="PhnB-like" evidence="1">
    <location>
        <begin position="4"/>
        <end position="132"/>
    </location>
</feature>
<accession>A0A941CMA5</accession>
<evidence type="ECO:0000313" key="2">
    <source>
        <dbReference type="EMBL" id="MBR0575227.1"/>
    </source>
</evidence>
<keyword evidence="3" id="KW-1185">Reference proteome</keyword>
<protein>
    <submittedName>
        <fullName evidence="2">Glyoxalase/bleomycin resistance/extradiol dioxygenase family protein</fullName>
    </submittedName>
</protein>
<dbReference type="PANTHER" id="PTHR33990">
    <property type="entry name" value="PROTEIN YJDN-RELATED"/>
    <property type="match status" value="1"/>
</dbReference>
<name>A0A941CMA5_9CLOT</name>